<accession>A0A919K9I4</accession>
<name>A0A919K9I4_9ACTN</name>
<feature type="compositionally biased region" description="Basic and acidic residues" evidence="1">
    <location>
        <begin position="116"/>
        <end position="128"/>
    </location>
</feature>
<organism evidence="2 3">
    <name type="scientific">Paractinoplanes rishiriensis</name>
    <dbReference type="NCBI Taxonomy" id="1050105"/>
    <lineage>
        <taxon>Bacteria</taxon>
        <taxon>Bacillati</taxon>
        <taxon>Actinomycetota</taxon>
        <taxon>Actinomycetes</taxon>
        <taxon>Micromonosporales</taxon>
        <taxon>Micromonosporaceae</taxon>
        <taxon>Paractinoplanes</taxon>
    </lineage>
</organism>
<protein>
    <submittedName>
        <fullName evidence="2">Uncharacterized protein</fullName>
    </submittedName>
</protein>
<evidence type="ECO:0000313" key="3">
    <source>
        <dbReference type="Proteomes" id="UP000636960"/>
    </source>
</evidence>
<dbReference type="EMBL" id="BOMV01000125">
    <property type="protein sequence ID" value="GIF02240.1"/>
    <property type="molecule type" value="Genomic_DNA"/>
</dbReference>
<reference evidence="2" key="1">
    <citation type="submission" date="2021-01" db="EMBL/GenBank/DDBJ databases">
        <title>Whole genome shotgun sequence of Actinoplanes rishiriensis NBRC 108556.</title>
        <authorList>
            <person name="Komaki H."/>
            <person name="Tamura T."/>
        </authorList>
    </citation>
    <scope>NUCLEOTIDE SEQUENCE</scope>
    <source>
        <strain evidence="2">NBRC 108556</strain>
    </source>
</reference>
<feature type="region of interest" description="Disordered" evidence="1">
    <location>
        <begin position="116"/>
        <end position="150"/>
    </location>
</feature>
<proteinExistence type="predicted"/>
<keyword evidence="3" id="KW-1185">Reference proteome</keyword>
<dbReference type="AlphaFoldDB" id="A0A919K9I4"/>
<evidence type="ECO:0000256" key="1">
    <source>
        <dbReference type="SAM" id="MobiDB-lite"/>
    </source>
</evidence>
<sequence length="150" mass="17968">MDQQEVLRWFDEGRKYKWMVEQYRERGIETTEGMWSEFRNRHGLQRRNVQDDSLIPWRVQMRHRLEYPAVMLRLEARRRHGGKIRREDLGRLTSWLKRLDEAKVVIAYDPDTERGFAEVPREPGDVDIVRAPSGEAARQKRAGHRKGEEV</sequence>
<evidence type="ECO:0000313" key="2">
    <source>
        <dbReference type="EMBL" id="GIF02240.1"/>
    </source>
</evidence>
<gene>
    <name evidence="2" type="ORF">Ari01nite_97040</name>
</gene>
<comment type="caution">
    <text evidence="2">The sequence shown here is derived from an EMBL/GenBank/DDBJ whole genome shotgun (WGS) entry which is preliminary data.</text>
</comment>
<dbReference type="Proteomes" id="UP000636960">
    <property type="component" value="Unassembled WGS sequence"/>
</dbReference>